<proteinExistence type="predicted"/>
<dbReference type="Proteomes" id="UP000652761">
    <property type="component" value="Unassembled WGS sequence"/>
</dbReference>
<keyword evidence="2" id="KW-1185">Reference proteome</keyword>
<gene>
    <name evidence="1" type="ORF">Taro_010280</name>
</gene>
<dbReference type="AlphaFoldDB" id="A0A843U2X0"/>
<sequence>MERLWCVRCEEQQEQLAASHQVRAAVARRCGGQQGQALGGLPSRWCGAGAELTTIRCAAVSGCAVGAGPADGWAMCVSGAGACHGRCPAAELGQEVKQWPMQALEACDAGNGAAWGPDLVDPQLSWIMVMQTMSGRGEAGWTRCGAELEVVRRWRSECGVMAILVPVRRRFGAEQSRGPEAYKRTPRSSSPGLVGKAVRDVRFRGSAHFDVCEELWTTKMHSQQCRAFKAHLQSRVR</sequence>
<comment type="caution">
    <text evidence="1">The sequence shown here is derived from an EMBL/GenBank/DDBJ whole genome shotgun (WGS) entry which is preliminary data.</text>
</comment>
<accession>A0A843U2X0</accession>
<organism evidence="1 2">
    <name type="scientific">Colocasia esculenta</name>
    <name type="common">Wild taro</name>
    <name type="synonym">Arum esculentum</name>
    <dbReference type="NCBI Taxonomy" id="4460"/>
    <lineage>
        <taxon>Eukaryota</taxon>
        <taxon>Viridiplantae</taxon>
        <taxon>Streptophyta</taxon>
        <taxon>Embryophyta</taxon>
        <taxon>Tracheophyta</taxon>
        <taxon>Spermatophyta</taxon>
        <taxon>Magnoliopsida</taxon>
        <taxon>Liliopsida</taxon>
        <taxon>Araceae</taxon>
        <taxon>Aroideae</taxon>
        <taxon>Colocasieae</taxon>
        <taxon>Colocasia</taxon>
    </lineage>
</organism>
<protein>
    <submittedName>
        <fullName evidence="1">Uncharacterized protein</fullName>
    </submittedName>
</protein>
<evidence type="ECO:0000313" key="1">
    <source>
        <dbReference type="EMBL" id="MQL77881.1"/>
    </source>
</evidence>
<reference evidence="1" key="1">
    <citation type="submission" date="2017-07" db="EMBL/GenBank/DDBJ databases">
        <title>Taro Niue Genome Assembly and Annotation.</title>
        <authorList>
            <person name="Atibalentja N."/>
            <person name="Keating K."/>
            <person name="Fields C.J."/>
        </authorList>
    </citation>
    <scope>NUCLEOTIDE SEQUENCE</scope>
    <source>
        <strain evidence="1">Niue_2</strain>
        <tissue evidence="1">Leaf</tissue>
    </source>
</reference>
<name>A0A843U2X0_COLES</name>
<dbReference type="EMBL" id="NMUH01000370">
    <property type="protein sequence ID" value="MQL77881.1"/>
    <property type="molecule type" value="Genomic_DNA"/>
</dbReference>
<evidence type="ECO:0000313" key="2">
    <source>
        <dbReference type="Proteomes" id="UP000652761"/>
    </source>
</evidence>